<comment type="caution">
    <text evidence="2">The sequence shown here is derived from an EMBL/GenBank/DDBJ whole genome shotgun (WGS) entry which is preliminary data.</text>
</comment>
<evidence type="ECO:0000313" key="3">
    <source>
        <dbReference type="Proteomes" id="UP000646540"/>
    </source>
</evidence>
<organism evidence="2 3">
    <name type="scientific">Klebsiella quasipneumoniae</name>
    <dbReference type="NCBI Taxonomy" id="1463165"/>
    <lineage>
        <taxon>Bacteria</taxon>
        <taxon>Pseudomonadati</taxon>
        <taxon>Pseudomonadota</taxon>
        <taxon>Gammaproteobacteria</taxon>
        <taxon>Enterobacterales</taxon>
        <taxon>Enterobacteriaceae</taxon>
        <taxon>Klebsiella/Raoultella group</taxon>
        <taxon>Klebsiella</taxon>
        <taxon>Klebsiella pneumoniae complex</taxon>
    </lineage>
</organism>
<dbReference type="Proteomes" id="UP000646540">
    <property type="component" value="Unassembled WGS sequence"/>
</dbReference>
<proteinExistence type="predicted"/>
<gene>
    <name evidence="2" type="ORF">H8L09_25490</name>
</gene>
<evidence type="ECO:0000313" key="2">
    <source>
        <dbReference type="EMBL" id="MBC5048707.1"/>
    </source>
</evidence>
<dbReference type="AlphaFoldDB" id="A0A8H9ZUW4"/>
<feature type="domain" description="Tc1-like transposase DDE" evidence="1">
    <location>
        <begin position="16"/>
        <end position="99"/>
    </location>
</feature>
<sequence length="146" mass="16682">MHTATYHLDNQNSIESGGWIGSGECIPVKITGSLTRMNIIVVLCLNNIARTVTGYYPLINARNICEFFIAIRQIHLVRHKVYLITDRAPYHQASLVQDWSVVMNEHTRNNQYFATSKDFLQVNNGFFSDILPEIAGKRDSHINDIF</sequence>
<dbReference type="RefSeq" id="WP_077267365.1">
    <property type="nucleotide sequence ID" value="NZ_CAAGWT010000018.1"/>
</dbReference>
<dbReference type="EMBL" id="JACNQW010000027">
    <property type="protein sequence ID" value="MBC5048707.1"/>
    <property type="molecule type" value="Genomic_DNA"/>
</dbReference>
<protein>
    <submittedName>
        <fullName evidence="2">Transposase</fullName>
    </submittedName>
</protein>
<evidence type="ECO:0000259" key="1">
    <source>
        <dbReference type="Pfam" id="PF13358"/>
    </source>
</evidence>
<accession>A0A8H9ZUW4</accession>
<reference evidence="2" key="1">
    <citation type="submission" date="2020-08" db="EMBL/GenBank/DDBJ databases">
        <title>Genomic evolution and epidemiology of Klebsiella pneumoniae from a major hospital in Beijing, China, over a fifteen-year period: dissemination of known and novel high-risk clones.</title>
        <authorList>
            <person name="Palmieri M."/>
        </authorList>
    </citation>
    <scope>NUCLEOTIDE SEQUENCE</scope>
    <source>
        <strain evidence="2">K7050</strain>
    </source>
</reference>
<name>A0A8H9ZUW4_9ENTR</name>
<dbReference type="Pfam" id="PF13358">
    <property type="entry name" value="DDE_3"/>
    <property type="match status" value="1"/>
</dbReference>
<dbReference type="InterPro" id="IPR038717">
    <property type="entry name" value="Tc1-like_DDE_dom"/>
</dbReference>